<feature type="compositionally biased region" description="Polar residues" evidence="1">
    <location>
        <begin position="48"/>
        <end position="60"/>
    </location>
</feature>
<dbReference type="Gene3D" id="2.60.40.1120">
    <property type="entry name" value="Carboxypeptidase-like, regulatory domain"/>
    <property type="match status" value="1"/>
</dbReference>
<sequence>MRSLEEPDAPRGRRLLWILLGVAMLGGLVAWYATTRTAPPDAPAKTNAGASLTDVPTSGNERPATTERPGSGAGARAAPPAGPPRRADRAPARPATATPAPAAREFRVTTDVPGAYVFLDRKFLGTTPFVSRDVAPGRYQLNVQVEGRPPVVRTVEVLADAPTTVDVTMPPAARTAEARASVDMAVAVVHQHGVGSCDGTLRATGDGLRYETAHKDAFSLPYASVETFTVDYAEKRLRLKQRSGRAWNFTTTAANADPLFVFHRDVEAARK</sequence>
<keyword evidence="2" id="KW-1133">Transmembrane helix</keyword>
<dbReference type="AlphaFoldDB" id="A0A143PTW4"/>
<dbReference type="InterPro" id="IPR013229">
    <property type="entry name" value="PEGA"/>
</dbReference>
<reference evidence="5" key="2">
    <citation type="submission" date="2016-04" db="EMBL/GenBank/DDBJ databases">
        <title>First Complete Genome Sequence of a Subdivision 6 Acidobacterium.</title>
        <authorList>
            <person name="Huang S."/>
            <person name="Vieira S."/>
            <person name="Bunk B."/>
            <person name="Riedel T."/>
            <person name="Sproeer C."/>
            <person name="Overmann J."/>
        </authorList>
    </citation>
    <scope>NUCLEOTIDE SEQUENCE [LARGE SCALE GENOMIC DNA]</scope>
    <source>
        <strain evidence="5">DSM 100886 HEG_-6_39</strain>
    </source>
</reference>
<evidence type="ECO:0000313" key="4">
    <source>
        <dbReference type="EMBL" id="AMY11259.1"/>
    </source>
</evidence>
<dbReference type="KEGG" id="abac:LuPra_04506"/>
<feature type="compositionally biased region" description="Low complexity" evidence="1">
    <location>
        <begin position="92"/>
        <end position="103"/>
    </location>
</feature>
<dbReference type="Pfam" id="PF08308">
    <property type="entry name" value="PEGA"/>
    <property type="match status" value="1"/>
</dbReference>
<keyword evidence="2" id="KW-0812">Transmembrane</keyword>
<feature type="region of interest" description="Disordered" evidence="1">
    <location>
        <begin position="38"/>
        <end position="105"/>
    </location>
</feature>
<evidence type="ECO:0000259" key="3">
    <source>
        <dbReference type="Pfam" id="PF08308"/>
    </source>
</evidence>
<dbReference type="SUPFAM" id="SSF49464">
    <property type="entry name" value="Carboxypeptidase regulatory domain-like"/>
    <property type="match status" value="1"/>
</dbReference>
<dbReference type="RefSeq" id="WP_110172822.1">
    <property type="nucleotide sequence ID" value="NZ_CP015136.1"/>
</dbReference>
<feature type="domain" description="PEGA" evidence="3">
    <location>
        <begin position="107"/>
        <end position="171"/>
    </location>
</feature>
<reference evidence="4 5" key="1">
    <citation type="journal article" date="2016" name="Genome Announc.">
        <title>First Complete Genome Sequence of a Subdivision 6 Acidobacterium Strain.</title>
        <authorList>
            <person name="Huang S."/>
            <person name="Vieira S."/>
            <person name="Bunk B."/>
            <person name="Riedel T."/>
            <person name="Sproer C."/>
            <person name="Overmann J."/>
        </authorList>
    </citation>
    <scope>NUCLEOTIDE SEQUENCE [LARGE SCALE GENOMIC DNA]</scope>
    <source>
        <strain evidence="5">DSM 100886 HEG_-6_39</strain>
    </source>
</reference>
<protein>
    <submittedName>
        <fullName evidence="4">PEGA domain protein</fullName>
    </submittedName>
</protein>
<gene>
    <name evidence="4" type="ORF">LuPra_04506</name>
</gene>
<dbReference type="EMBL" id="CP015136">
    <property type="protein sequence ID" value="AMY11259.1"/>
    <property type="molecule type" value="Genomic_DNA"/>
</dbReference>
<keyword evidence="2" id="KW-0472">Membrane</keyword>
<dbReference type="STRING" id="1855912.LuPra_04506"/>
<keyword evidence="5" id="KW-1185">Reference proteome</keyword>
<feature type="compositionally biased region" description="Low complexity" evidence="1">
    <location>
        <begin position="68"/>
        <end position="79"/>
    </location>
</feature>
<evidence type="ECO:0000256" key="1">
    <source>
        <dbReference type="SAM" id="MobiDB-lite"/>
    </source>
</evidence>
<accession>A0A143PTW4</accession>
<feature type="transmembrane region" description="Helical" evidence="2">
    <location>
        <begin position="15"/>
        <end position="33"/>
    </location>
</feature>
<evidence type="ECO:0000256" key="2">
    <source>
        <dbReference type="SAM" id="Phobius"/>
    </source>
</evidence>
<proteinExistence type="predicted"/>
<evidence type="ECO:0000313" key="5">
    <source>
        <dbReference type="Proteomes" id="UP000076079"/>
    </source>
</evidence>
<organism evidence="4 5">
    <name type="scientific">Luteitalea pratensis</name>
    <dbReference type="NCBI Taxonomy" id="1855912"/>
    <lineage>
        <taxon>Bacteria</taxon>
        <taxon>Pseudomonadati</taxon>
        <taxon>Acidobacteriota</taxon>
        <taxon>Vicinamibacteria</taxon>
        <taxon>Vicinamibacterales</taxon>
        <taxon>Vicinamibacteraceae</taxon>
        <taxon>Luteitalea</taxon>
    </lineage>
</organism>
<name>A0A143PTW4_LUTPR</name>
<dbReference type="Proteomes" id="UP000076079">
    <property type="component" value="Chromosome"/>
</dbReference>
<dbReference type="InterPro" id="IPR008969">
    <property type="entry name" value="CarboxyPept-like_regulatory"/>
</dbReference>